<keyword evidence="2" id="KW-1185">Reference proteome</keyword>
<dbReference type="STRING" id="610380.E2BE08"/>
<dbReference type="SUPFAM" id="SSF141673">
    <property type="entry name" value="MOSC N-terminal domain-like"/>
    <property type="match status" value="2"/>
</dbReference>
<reference evidence="1 2" key="1">
    <citation type="journal article" date="2010" name="Science">
        <title>Genomic comparison of the ants Camponotus floridanus and Harpegnathos saltator.</title>
        <authorList>
            <person name="Bonasio R."/>
            <person name="Zhang G."/>
            <person name="Ye C."/>
            <person name="Mutti N.S."/>
            <person name="Fang X."/>
            <person name="Qin N."/>
            <person name="Donahue G."/>
            <person name="Yang P."/>
            <person name="Li Q."/>
            <person name="Li C."/>
            <person name="Zhang P."/>
            <person name="Huang Z."/>
            <person name="Berger S.L."/>
            <person name="Reinberg D."/>
            <person name="Wang J."/>
            <person name="Liebig J."/>
        </authorList>
    </citation>
    <scope>NUCLEOTIDE SEQUENCE [LARGE SCALE GENOMIC DNA]</scope>
    <source>
        <strain evidence="1 2">R22 G/1</strain>
    </source>
</reference>
<evidence type="ECO:0000313" key="2">
    <source>
        <dbReference type="Proteomes" id="UP000008237"/>
    </source>
</evidence>
<dbReference type="InParanoid" id="E2BE08"/>
<protein>
    <submittedName>
        <fullName evidence="1">Uncharacterized protein</fullName>
    </submittedName>
</protein>
<proteinExistence type="predicted"/>
<name>E2BE08_HARSA</name>
<dbReference type="Proteomes" id="UP000008237">
    <property type="component" value="Unassembled WGS sequence"/>
</dbReference>
<dbReference type="OrthoDB" id="17255at2759"/>
<accession>E2BE08</accession>
<organism evidence="2">
    <name type="scientific">Harpegnathos saltator</name>
    <name type="common">Jerdon's jumping ant</name>
    <dbReference type="NCBI Taxonomy" id="610380"/>
    <lineage>
        <taxon>Eukaryota</taxon>
        <taxon>Metazoa</taxon>
        <taxon>Ecdysozoa</taxon>
        <taxon>Arthropoda</taxon>
        <taxon>Hexapoda</taxon>
        <taxon>Insecta</taxon>
        <taxon>Pterygota</taxon>
        <taxon>Neoptera</taxon>
        <taxon>Endopterygota</taxon>
        <taxon>Hymenoptera</taxon>
        <taxon>Apocrita</taxon>
        <taxon>Aculeata</taxon>
        <taxon>Formicoidea</taxon>
        <taxon>Formicidae</taxon>
        <taxon>Ponerinae</taxon>
        <taxon>Ponerini</taxon>
        <taxon>Harpegnathos</taxon>
    </lineage>
</organism>
<dbReference type="AlphaFoldDB" id="E2BE08"/>
<dbReference type="EMBL" id="GL447731">
    <property type="protein sequence ID" value="EFN86072.1"/>
    <property type="molecule type" value="Genomic_DNA"/>
</dbReference>
<evidence type="ECO:0000313" key="1">
    <source>
        <dbReference type="EMBL" id="EFN86072.1"/>
    </source>
</evidence>
<sequence>MAPGMCKLAVDMFDQLQNLKIVQCKMSFCKKYVVEVKCIDCGNEAAEWISKYLNKPTLRLAYALIEPETPSYFWHQLKQAYRLEPDERNIVIPFNTIPRYTLLSHQSLIELSKVSSYHNDQNHFSPDICFTPLSTIPFIEFEWEWIMVGKAIMRNVKPWDSTIVIYDQENNIIQENELNFELQDIIIRRSQIFNLHFAAPESDNLMISCPPPAWKFISCKMSFCKKYMVEVMCIDCGDVAADWISTYLNKPTLRLAYALTESEPAVYFWHQLKQTYRLEPDERNIVIPFNTIPRYTLLSHQSLTELNKVSAYHIDQNHFSSDIYFTPLSTIPFIEFEWEWIMVGEAIMKNVKPWDSFDDEMYKTQILSNRYQSLSTELADCTKKWVQVGRVRNMCLYPMFAGKAMDLPVCQFDLCGLSAINNNCQIQNHMFIIYNQKTKHKYEETCNPVLSTLEIIPMSNHIMLLKASGMHELILDLMKIQESFQIIPYYESLNHKHLVELRCLDCGKEAAEWVSRCLDKPDLRLGFNKPGSMMRELYWNQFGQLYSLNGKDRESMVA</sequence>
<gene>
    <name evidence="1" type="ORF">EAI_03023</name>
</gene>